<dbReference type="Proteomes" id="UP000306102">
    <property type="component" value="Unassembled WGS sequence"/>
</dbReference>
<evidence type="ECO:0000259" key="4">
    <source>
        <dbReference type="PROSITE" id="PS50222"/>
    </source>
</evidence>
<dbReference type="SMART" id="SM00054">
    <property type="entry name" value="EFh"/>
    <property type="match status" value="4"/>
</dbReference>
<dbReference type="SUPFAM" id="SSF47473">
    <property type="entry name" value="EF-hand"/>
    <property type="match status" value="1"/>
</dbReference>
<reference evidence="5 6" key="1">
    <citation type="journal article" date="2018" name="Proc. Natl. Acad. Sci. U.S.A.">
        <title>Draft genome sequence of Camellia sinensis var. sinensis provides insights into the evolution of the tea genome and tea quality.</title>
        <authorList>
            <person name="Wei C."/>
            <person name="Yang H."/>
            <person name="Wang S."/>
            <person name="Zhao J."/>
            <person name="Liu C."/>
            <person name="Gao L."/>
            <person name="Xia E."/>
            <person name="Lu Y."/>
            <person name="Tai Y."/>
            <person name="She G."/>
            <person name="Sun J."/>
            <person name="Cao H."/>
            <person name="Tong W."/>
            <person name="Gao Q."/>
            <person name="Li Y."/>
            <person name="Deng W."/>
            <person name="Jiang X."/>
            <person name="Wang W."/>
            <person name="Chen Q."/>
            <person name="Zhang S."/>
            <person name="Li H."/>
            <person name="Wu J."/>
            <person name="Wang P."/>
            <person name="Li P."/>
            <person name="Shi C."/>
            <person name="Zheng F."/>
            <person name="Jian J."/>
            <person name="Huang B."/>
            <person name="Shan D."/>
            <person name="Shi M."/>
            <person name="Fang C."/>
            <person name="Yue Y."/>
            <person name="Li F."/>
            <person name="Li D."/>
            <person name="Wei S."/>
            <person name="Han B."/>
            <person name="Jiang C."/>
            <person name="Yin Y."/>
            <person name="Xia T."/>
            <person name="Zhang Z."/>
            <person name="Bennetzen J.L."/>
            <person name="Zhao S."/>
            <person name="Wan X."/>
        </authorList>
    </citation>
    <scope>NUCLEOTIDE SEQUENCE [LARGE SCALE GENOMIC DNA]</scope>
    <source>
        <strain evidence="6">cv. Shuchazao</strain>
        <tissue evidence="5">Leaf</tissue>
    </source>
</reference>
<proteinExistence type="predicted"/>
<dbReference type="GO" id="GO:0005509">
    <property type="term" value="F:calcium ion binding"/>
    <property type="evidence" value="ECO:0007669"/>
    <property type="project" value="InterPro"/>
</dbReference>
<protein>
    <recommendedName>
        <fullName evidence="4">EF-hand domain-containing protein</fullName>
    </recommendedName>
</protein>
<feature type="domain" description="EF-hand" evidence="4">
    <location>
        <begin position="156"/>
        <end position="186"/>
    </location>
</feature>
<dbReference type="InterPro" id="IPR002048">
    <property type="entry name" value="EF_hand_dom"/>
</dbReference>
<dbReference type="FunFam" id="1.10.238.10:FF:000001">
    <property type="entry name" value="Calmodulin 1"/>
    <property type="match status" value="1"/>
</dbReference>
<comment type="caution">
    <text evidence="5">The sequence shown here is derived from an EMBL/GenBank/DDBJ whole genome shotgun (WGS) entry which is preliminary data.</text>
</comment>
<dbReference type="FunFam" id="1.10.238.10:FF:000003">
    <property type="entry name" value="Calmodulin A"/>
    <property type="match status" value="1"/>
</dbReference>
<dbReference type="PROSITE" id="PS00018">
    <property type="entry name" value="EF_HAND_1"/>
    <property type="match status" value="3"/>
</dbReference>
<dbReference type="InterPro" id="IPR018247">
    <property type="entry name" value="EF_Hand_1_Ca_BS"/>
</dbReference>
<dbReference type="Gene3D" id="1.10.238.10">
    <property type="entry name" value="EF-hand"/>
    <property type="match status" value="2"/>
</dbReference>
<accession>A0A4S4E038</accession>
<dbReference type="PANTHER" id="PTHR23050">
    <property type="entry name" value="CALCIUM BINDING PROTEIN"/>
    <property type="match status" value="1"/>
</dbReference>
<dbReference type="STRING" id="542762.A0A4S4E038"/>
<dbReference type="CDD" id="cd00051">
    <property type="entry name" value="EFh"/>
    <property type="match status" value="1"/>
</dbReference>
<evidence type="ECO:0000256" key="1">
    <source>
        <dbReference type="ARBA" id="ARBA00022737"/>
    </source>
</evidence>
<feature type="compositionally biased region" description="Low complexity" evidence="3">
    <location>
        <begin position="29"/>
        <end position="48"/>
    </location>
</feature>
<dbReference type="EMBL" id="SDRB02009252">
    <property type="protein sequence ID" value="THG08555.1"/>
    <property type="molecule type" value="Genomic_DNA"/>
</dbReference>
<feature type="domain" description="EF-hand" evidence="4">
    <location>
        <begin position="50"/>
        <end position="85"/>
    </location>
</feature>
<name>A0A4S4E038_CAMSN</name>
<sequence>MEPERVPKSFGCFPHKKGLKLSLHRLRSKSSSNLSSPRTPRSPITPKTTTREDELREVFRHFDGDNDGKISAVELRAYFASIGEYMSHEEAQGVIEELDGDGDNLIDFRDFMRLMKKEGEDEDLKAAFEMFEFEKGSGRITPKSLQRVLSRLGDVKSDNECEAMIRVFDTDGNGVLDFHEFNQMMA</sequence>
<evidence type="ECO:0000256" key="2">
    <source>
        <dbReference type="ARBA" id="ARBA00022837"/>
    </source>
</evidence>
<organism evidence="5 6">
    <name type="scientific">Camellia sinensis var. sinensis</name>
    <name type="common">China tea</name>
    <dbReference type="NCBI Taxonomy" id="542762"/>
    <lineage>
        <taxon>Eukaryota</taxon>
        <taxon>Viridiplantae</taxon>
        <taxon>Streptophyta</taxon>
        <taxon>Embryophyta</taxon>
        <taxon>Tracheophyta</taxon>
        <taxon>Spermatophyta</taxon>
        <taxon>Magnoliopsida</taxon>
        <taxon>eudicotyledons</taxon>
        <taxon>Gunneridae</taxon>
        <taxon>Pentapetalae</taxon>
        <taxon>asterids</taxon>
        <taxon>Ericales</taxon>
        <taxon>Theaceae</taxon>
        <taxon>Camellia</taxon>
    </lineage>
</organism>
<keyword evidence="1" id="KW-0677">Repeat</keyword>
<feature type="region of interest" description="Disordered" evidence="3">
    <location>
        <begin position="26"/>
        <end position="52"/>
    </location>
</feature>
<dbReference type="PROSITE" id="PS50222">
    <property type="entry name" value="EF_HAND_2"/>
    <property type="match status" value="3"/>
</dbReference>
<evidence type="ECO:0000256" key="3">
    <source>
        <dbReference type="SAM" id="MobiDB-lite"/>
    </source>
</evidence>
<dbReference type="InterPro" id="IPR050145">
    <property type="entry name" value="Centrin_CML-like"/>
</dbReference>
<dbReference type="InterPro" id="IPR011992">
    <property type="entry name" value="EF-hand-dom_pair"/>
</dbReference>
<dbReference type="Pfam" id="PF13833">
    <property type="entry name" value="EF-hand_8"/>
    <property type="match status" value="1"/>
</dbReference>
<gene>
    <name evidence="5" type="ORF">TEA_015915</name>
</gene>
<dbReference type="AlphaFoldDB" id="A0A4S4E038"/>
<dbReference type="Pfam" id="PF13499">
    <property type="entry name" value="EF-hand_7"/>
    <property type="match status" value="1"/>
</dbReference>
<evidence type="ECO:0000313" key="5">
    <source>
        <dbReference type="EMBL" id="THG08555.1"/>
    </source>
</evidence>
<feature type="domain" description="EF-hand" evidence="4">
    <location>
        <begin position="86"/>
        <end position="121"/>
    </location>
</feature>
<keyword evidence="6" id="KW-1185">Reference proteome</keyword>
<evidence type="ECO:0000313" key="6">
    <source>
        <dbReference type="Proteomes" id="UP000306102"/>
    </source>
</evidence>
<keyword evidence="2" id="KW-0106">Calcium</keyword>